<proteinExistence type="predicted"/>
<name>A0A834IUN1_RHYFE</name>
<reference evidence="2" key="1">
    <citation type="submission" date="2020-08" db="EMBL/GenBank/DDBJ databases">
        <title>Genome sequencing and assembly of the red palm weevil Rhynchophorus ferrugineus.</title>
        <authorList>
            <person name="Dias G.B."/>
            <person name="Bergman C.M."/>
            <person name="Manee M."/>
        </authorList>
    </citation>
    <scope>NUCLEOTIDE SEQUENCE</scope>
    <source>
        <strain evidence="2">AA-2017</strain>
        <tissue evidence="2">Whole larva</tissue>
    </source>
</reference>
<protein>
    <submittedName>
        <fullName evidence="2">Uncharacterized protein</fullName>
    </submittedName>
</protein>
<evidence type="ECO:0000313" key="2">
    <source>
        <dbReference type="EMBL" id="KAF7285382.1"/>
    </source>
</evidence>
<sequence>MRSGEVEKGGKGEGGLKGVMAGGSPESVTSESERIEWATGGGRRHRIAGYKRISENDGQNYKSCHFVAFDDAKRETPVSEKVRDHGVAFGCGKTKSNRQRPPLSACFRSLRGIRATYIRDEA</sequence>
<evidence type="ECO:0000313" key="3">
    <source>
        <dbReference type="Proteomes" id="UP000625711"/>
    </source>
</evidence>
<comment type="caution">
    <text evidence="2">The sequence shown here is derived from an EMBL/GenBank/DDBJ whole genome shotgun (WGS) entry which is preliminary data.</text>
</comment>
<gene>
    <name evidence="2" type="ORF">GWI33_010781</name>
</gene>
<dbReference type="EMBL" id="JAACXV010000056">
    <property type="protein sequence ID" value="KAF7285382.1"/>
    <property type="molecule type" value="Genomic_DNA"/>
</dbReference>
<accession>A0A834IUN1</accession>
<dbReference type="Proteomes" id="UP000625711">
    <property type="component" value="Unassembled WGS sequence"/>
</dbReference>
<feature type="region of interest" description="Disordered" evidence="1">
    <location>
        <begin position="1"/>
        <end position="41"/>
    </location>
</feature>
<feature type="compositionally biased region" description="Basic and acidic residues" evidence="1">
    <location>
        <begin position="1"/>
        <end position="11"/>
    </location>
</feature>
<organism evidence="2 3">
    <name type="scientific">Rhynchophorus ferrugineus</name>
    <name type="common">Red palm weevil</name>
    <name type="synonym">Curculio ferrugineus</name>
    <dbReference type="NCBI Taxonomy" id="354439"/>
    <lineage>
        <taxon>Eukaryota</taxon>
        <taxon>Metazoa</taxon>
        <taxon>Ecdysozoa</taxon>
        <taxon>Arthropoda</taxon>
        <taxon>Hexapoda</taxon>
        <taxon>Insecta</taxon>
        <taxon>Pterygota</taxon>
        <taxon>Neoptera</taxon>
        <taxon>Endopterygota</taxon>
        <taxon>Coleoptera</taxon>
        <taxon>Polyphaga</taxon>
        <taxon>Cucujiformia</taxon>
        <taxon>Curculionidae</taxon>
        <taxon>Dryophthorinae</taxon>
        <taxon>Rhynchophorus</taxon>
    </lineage>
</organism>
<keyword evidence="3" id="KW-1185">Reference proteome</keyword>
<feature type="compositionally biased region" description="Gly residues" evidence="1">
    <location>
        <begin position="12"/>
        <end position="21"/>
    </location>
</feature>
<dbReference type="AlphaFoldDB" id="A0A834IUN1"/>
<evidence type="ECO:0000256" key="1">
    <source>
        <dbReference type="SAM" id="MobiDB-lite"/>
    </source>
</evidence>